<evidence type="ECO:0000313" key="2">
    <source>
        <dbReference type="EMBL" id="APX22169.1"/>
    </source>
</evidence>
<dbReference type="OrthoDB" id="7866534at2"/>
<keyword evidence="1" id="KW-0472">Membrane</keyword>
<dbReference type="AlphaFoldDB" id="A0A1U7D1Z3"/>
<feature type="transmembrane region" description="Helical" evidence="1">
    <location>
        <begin position="47"/>
        <end position="68"/>
    </location>
</feature>
<proteinExistence type="predicted"/>
<keyword evidence="3" id="KW-1185">Reference proteome</keyword>
<keyword evidence="1" id="KW-1133">Transmembrane helix</keyword>
<evidence type="ECO:0000256" key="1">
    <source>
        <dbReference type="SAM" id="Phobius"/>
    </source>
</evidence>
<dbReference type="Proteomes" id="UP000186559">
    <property type="component" value="Chromosome"/>
</dbReference>
<reference evidence="2 3" key="1">
    <citation type="submission" date="2016-03" db="EMBL/GenBank/DDBJ databases">
        <title>Deep-sea bacteria in the southern Pacific.</title>
        <authorList>
            <person name="Tang K."/>
        </authorList>
    </citation>
    <scope>NUCLEOTIDE SEQUENCE [LARGE SCALE GENOMIC DNA]</scope>
    <source>
        <strain evidence="2 3">JLT2016</strain>
    </source>
</reference>
<dbReference type="KEGG" id="tpro:Ga0080559_TMP1373"/>
<accession>A0A1U7D1Z3</accession>
<keyword evidence="1" id="KW-0812">Transmembrane</keyword>
<sequence length="114" mass="12698">MDRALKDFDKRQRAVSMKHRRLAQGYVTRLNRNGTIEHRPIKRVPFVSVKALAMILAGFVGFKTLLVANLGPEDYAQRIAHLASGTTVERAGAWLMGQDPASLWLATQIHGLFG</sequence>
<name>A0A1U7D1Z3_9RHOB</name>
<protein>
    <submittedName>
        <fullName evidence="2">Uncharacterized protein</fullName>
    </submittedName>
</protein>
<gene>
    <name evidence="2" type="ORF">Ga0080559_TMP1373</name>
</gene>
<evidence type="ECO:0000313" key="3">
    <source>
        <dbReference type="Proteomes" id="UP000186559"/>
    </source>
</evidence>
<dbReference type="EMBL" id="CP014796">
    <property type="protein sequence ID" value="APX22169.1"/>
    <property type="molecule type" value="Genomic_DNA"/>
</dbReference>
<organism evidence="2 3">
    <name type="scientific">Salipiger profundus</name>
    <dbReference type="NCBI Taxonomy" id="1229727"/>
    <lineage>
        <taxon>Bacteria</taxon>
        <taxon>Pseudomonadati</taxon>
        <taxon>Pseudomonadota</taxon>
        <taxon>Alphaproteobacteria</taxon>
        <taxon>Rhodobacterales</taxon>
        <taxon>Roseobacteraceae</taxon>
        <taxon>Salipiger</taxon>
    </lineage>
</organism>
<dbReference type="RefSeq" id="WP_076622616.1">
    <property type="nucleotide sequence ID" value="NZ_BMEW01000003.1"/>
</dbReference>
<dbReference type="STRING" id="1229727.Ga0080559_TMP1373"/>